<protein>
    <submittedName>
        <fullName evidence="1">Uncharacterized protein</fullName>
    </submittedName>
</protein>
<sequence>MDVANKPLAFILRQDDDVVNGWCWGLEPRGNLSIKSTYESMIDVSSCNNSKLWSCI</sequence>
<organism evidence="1 2">
    <name type="scientific">Ricinus communis</name>
    <name type="common">Castor bean</name>
    <dbReference type="NCBI Taxonomy" id="3988"/>
    <lineage>
        <taxon>Eukaryota</taxon>
        <taxon>Viridiplantae</taxon>
        <taxon>Streptophyta</taxon>
        <taxon>Embryophyta</taxon>
        <taxon>Tracheophyta</taxon>
        <taxon>Spermatophyta</taxon>
        <taxon>Magnoliopsida</taxon>
        <taxon>eudicotyledons</taxon>
        <taxon>Gunneridae</taxon>
        <taxon>Pentapetalae</taxon>
        <taxon>rosids</taxon>
        <taxon>fabids</taxon>
        <taxon>Malpighiales</taxon>
        <taxon>Euphorbiaceae</taxon>
        <taxon>Acalyphoideae</taxon>
        <taxon>Acalypheae</taxon>
        <taxon>Ricinus</taxon>
    </lineage>
</organism>
<evidence type="ECO:0000313" key="1">
    <source>
        <dbReference type="EMBL" id="EEF27980.1"/>
    </source>
</evidence>
<reference evidence="2" key="1">
    <citation type="journal article" date="2010" name="Nat. Biotechnol.">
        <title>Draft genome sequence of the oilseed species Ricinus communis.</title>
        <authorList>
            <person name="Chan A.P."/>
            <person name="Crabtree J."/>
            <person name="Zhao Q."/>
            <person name="Lorenzi H."/>
            <person name="Orvis J."/>
            <person name="Puiu D."/>
            <person name="Melake-Berhan A."/>
            <person name="Jones K.M."/>
            <person name="Redman J."/>
            <person name="Chen G."/>
            <person name="Cahoon E.B."/>
            <person name="Gedil M."/>
            <person name="Stanke M."/>
            <person name="Haas B.J."/>
            <person name="Wortman J.R."/>
            <person name="Fraser-Liggett C.M."/>
            <person name="Ravel J."/>
            <person name="Rabinowicz P.D."/>
        </authorList>
    </citation>
    <scope>NUCLEOTIDE SEQUENCE [LARGE SCALE GENOMIC DNA]</scope>
    <source>
        <strain evidence="2">cv. Hale</strain>
    </source>
</reference>
<name>B9T833_RICCO</name>
<gene>
    <name evidence="1" type="ORF">RCOM_0150680</name>
</gene>
<dbReference type="Proteomes" id="UP000008311">
    <property type="component" value="Unassembled WGS sequence"/>
</dbReference>
<proteinExistence type="predicted"/>
<keyword evidence="2" id="KW-1185">Reference proteome</keyword>
<evidence type="ECO:0000313" key="2">
    <source>
        <dbReference type="Proteomes" id="UP000008311"/>
    </source>
</evidence>
<accession>B9T833</accession>
<dbReference type="InParanoid" id="B9T833"/>
<dbReference type="AlphaFoldDB" id="B9T833"/>
<dbReference type="EMBL" id="EQ974907">
    <property type="protein sequence ID" value="EEF27980.1"/>
    <property type="molecule type" value="Genomic_DNA"/>
</dbReference>